<dbReference type="EMBL" id="BLLF01007197">
    <property type="protein sequence ID" value="GFH32823.1"/>
    <property type="molecule type" value="Genomic_DNA"/>
</dbReference>
<sequence length="48" mass="4902">MTGDTAAATALFDNCKDQLGLQLVMTSTLSTAALIGLGQCSISSLPDR</sequence>
<evidence type="ECO:0000313" key="2">
    <source>
        <dbReference type="Proteomes" id="UP000485058"/>
    </source>
</evidence>
<gene>
    <name evidence="1" type="ORF">HaLaN_32108</name>
</gene>
<reference evidence="1 2" key="1">
    <citation type="submission" date="2020-02" db="EMBL/GenBank/DDBJ databases">
        <title>Draft genome sequence of Haematococcus lacustris strain NIES-144.</title>
        <authorList>
            <person name="Morimoto D."/>
            <person name="Nakagawa S."/>
            <person name="Yoshida T."/>
            <person name="Sawayama S."/>
        </authorList>
    </citation>
    <scope>NUCLEOTIDE SEQUENCE [LARGE SCALE GENOMIC DNA]</scope>
    <source>
        <strain evidence="1 2">NIES-144</strain>
    </source>
</reference>
<proteinExistence type="predicted"/>
<accession>A0A6A0AKL3</accession>
<keyword evidence="2" id="KW-1185">Reference proteome</keyword>
<feature type="non-terminal residue" evidence="1">
    <location>
        <position position="48"/>
    </location>
</feature>
<dbReference type="AlphaFoldDB" id="A0A6A0AKL3"/>
<organism evidence="1 2">
    <name type="scientific">Haematococcus lacustris</name>
    <name type="common">Green alga</name>
    <name type="synonym">Haematococcus pluvialis</name>
    <dbReference type="NCBI Taxonomy" id="44745"/>
    <lineage>
        <taxon>Eukaryota</taxon>
        <taxon>Viridiplantae</taxon>
        <taxon>Chlorophyta</taxon>
        <taxon>core chlorophytes</taxon>
        <taxon>Chlorophyceae</taxon>
        <taxon>CS clade</taxon>
        <taxon>Chlamydomonadales</taxon>
        <taxon>Haematococcaceae</taxon>
        <taxon>Haematococcus</taxon>
    </lineage>
</organism>
<protein>
    <submittedName>
        <fullName evidence="1">Uncharacterized protein</fullName>
    </submittedName>
</protein>
<comment type="caution">
    <text evidence="1">The sequence shown here is derived from an EMBL/GenBank/DDBJ whole genome shotgun (WGS) entry which is preliminary data.</text>
</comment>
<feature type="non-terminal residue" evidence="1">
    <location>
        <position position="1"/>
    </location>
</feature>
<dbReference type="Proteomes" id="UP000485058">
    <property type="component" value="Unassembled WGS sequence"/>
</dbReference>
<evidence type="ECO:0000313" key="1">
    <source>
        <dbReference type="EMBL" id="GFH32823.1"/>
    </source>
</evidence>
<name>A0A6A0AKL3_HAELA</name>